<protein>
    <submittedName>
        <fullName evidence="1">Uncharacterized protein</fullName>
    </submittedName>
</protein>
<sequence length="941" mass="107455">MSSFPSNPSNPRSILVGMTSRLEELSSYMDTRSQDVLMIGICGMGGIGKTTIARAYYNSVSYHQFEGKAFLSSVREVSSKGGLVSLQEQLLSEILTEKRVKIWNIYNGMDMIKRKLRFKRVLIVMDDVNELNQLQKLAGKNDWFGPGSRILITTRDEHLLNGHGVDQIYKAKGLDDIEGLQLLSLRAFQNHHPSKEYMGLSCKVVDYANGLPLALEVLGSFLFGKTLDEWRTALDRMKENPEKRILDTLQISFDGLEDTEKQIFLDIACFFKKKEKDLIIKIMDSCHFYPDIGIRVLIDRSLITSVGQRLSMHDLLQEMGWKIVRQESPKEPGRRSRLWLYEDIFHVYTGNTGTEDVEGIVLDLQRPKVASLNSKAFLKLNKLRLLIFRNVNFSAYLEYLSNDLRFLEWHGYPFKEFPETFQSKELVEINIRYSKAKQLWKGVKQFPKLKILEVSHSQNLIKTPDFRGTPNLEKLILEGCIELHEIDQSIGILDGLVLLNFKDCKKLKSVPSSLYDLRALKILNLSGCSRLDYKLEELECMESLEELDLSRTTIKQPSVSLSLFKNLKMLSLSGCQNQLPETGRSLLSFLPVKGSSMMSFCSLIWLDLSYCGLQEDIVPSYLPSLAALDLSGNNFHSLPASINAFPKLEDLSLNDCKMLQTLQKLPSNLNYVTAQACTSLETLDLCSLQTSRLNLSNCFKLGGNQGHNSFVFTMLRKYLQGYLSFTHKEYQSSPMVPRKYDSRPKFDVVVPGNEIPEWFSHQSLWLSKNYYSSETIQLPPGFIDSKWIGFVVFAIFAIKDRDTSSFYDLDLACSIKIMNHKWEHELDSRCLSMVHHLESDHTWLFYLSGNELLDITVSQDTIKTASHIEVMFSAHGTGLHVKKFGVHVVYEEDVLESRQIVDCPEDENTELGGGAFTKRIHENRRGCFDDEPQAKRSKLPQ</sequence>
<name>A0ACB7HFX0_MANES</name>
<organism evidence="1 2">
    <name type="scientific">Manihot esculenta</name>
    <name type="common">Cassava</name>
    <name type="synonym">Jatropha manihot</name>
    <dbReference type="NCBI Taxonomy" id="3983"/>
    <lineage>
        <taxon>Eukaryota</taxon>
        <taxon>Viridiplantae</taxon>
        <taxon>Streptophyta</taxon>
        <taxon>Embryophyta</taxon>
        <taxon>Tracheophyta</taxon>
        <taxon>Spermatophyta</taxon>
        <taxon>Magnoliopsida</taxon>
        <taxon>eudicotyledons</taxon>
        <taxon>Gunneridae</taxon>
        <taxon>Pentapetalae</taxon>
        <taxon>rosids</taxon>
        <taxon>fabids</taxon>
        <taxon>Malpighiales</taxon>
        <taxon>Euphorbiaceae</taxon>
        <taxon>Crotonoideae</taxon>
        <taxon>Manihoteae</taxon>
        <taxon>Manihot</taxon>
    </lineage>
</organism>
<evidence type="ECO:0000313" key="1">
    <source>
        <dbReference type="EMBL" id="KAG8651583.1"/>
    </source>
</evidence>
<gene>
    <name evidence="1" type="ORF">MANES_06G002100v8</name>
</gene>
<keyword evidence="2" id="KW-1185">Reference proteome</keyword>
<comment type="caution">
    <text evidence="1">The sequence shown here is derived from an EMBL/GenBank/DDBJ whole genome shotgun (WGS) entry which is preliminary data.</text>
</comment>
<proteinExistence type="predicted"/>
<dbReference type="EMBL" id="CM004392">
    <property type="protein sequence ID" value="KAG8651583.1"/>
    <property type="molecule type" value="Genomic_DNA"/>
</dbReference>
<dbReference type="Proteomes" id="UP000091857">
    <property type="component" value="Chromosome 6"/>
</dbReference>
<accession>A0ACB7HFX0</accession>
<evidence type="ECO:0000313" key="2">
    <source>
        <dbReference type="Proteomes" id="UP000091857"/>
    </source>
</evidence>
<reference evidence="2" key="1">
    <citation type="journal article" date="2016" name="Nat. Biotechnol.">
        <title>Sequencing wild and cultivated cassava and related species reveals extensive interspecific hybridization and genetic diversity.</title>
        <authorList>
            <person name="Bredeson J.V."/>
            <person name="Lyons J.B."/>
            <person name="Prochnik S.E."/>
            <person name="Wu G.A."/>
            <person name="Ha C.M."/>
            <person name="Edsinger-Gonzales E."/>
            <person name="Grimwood J."/>
            <person name="Schmutz J."/>
            <person name="Rabbi I.Y."/>
            <person name="Egesi C."/>
            <person name="Nauluvula P."/>
            <person name="Lebot V."/>
            <person name="Ndunguru J."/>
            <person name="Mkamilo G."/>
            <person name="Bart R.S."/>
            <person name="Setter T.L."/>
            <person name="Gleadow R.M."/>
            <person name="Kulakow P."/>
            <person name="Ferguson M.E."/>
            <person name="Rounsley S."/>
            <person name="Rokhsar D.S."/>
        </authorList>
    </citation>
    <scope>NUCLEOTIDE SEQUENCE [LARGE SCALE GENOMIC DNA]</scope>
    <source>
        <strain evidence="2">cv. AM560-2</strain>
    </source>
</reference>